<dbReference type="InterPro" id="IPR001763">
    <property type="entry name" value="Rhodanese-like_dom"/>
</dbReference>
<comment type="caution">
    <text evidence="9">The sequence shown here is derived from an EMBL/GenBank/DDBJ whole genome shotgun (WGS) entry which is preliminary data.</text>
</comment>
<dbReference type="CDD" id="cd01520">
    <property type="entry name" value="RHOD_YbbB"/>
    <property type="match status" value="1"/>
</dbReference>
<evidence type="ECO:0000313" key="10">
    <source>
        <dbReference type="Proteomes" id="UP000460875"/>
    </source>
</evidence>
<keyword evidence="2" id="KW-0711">Selenium</keyword>
<comment type="catalytic activity">
    <reaction evidence="3">
        <text>5-methylaminomethyl-2-thiouridine(34) in tRNA + selenophosphate + (2E)-geranyl diphosphate + H2O + H(+) = 5-methylaminomethyl-2-selenouridine(34) in tRNA + (2E)-thiogeraniol + phosphate + diphosphate</text>
        <dbReference type="Rhea" id="RHEA:42716"/>
        <dbReference type="Rhea" id="RHEA-COMP:10195"/>
        <dbReference type="Rhea" id="RHEA-COMP:10196"/>
        <dbReference type="ChEBI" id="CHEBI:15377"/>
        <dbReference type="ChEBI" id="CHEBI:15378"/>
        <dbReference type="ChEBI" id="CHEBI:16144"/>
        <dbReference type="ChEBI" id="CHEBI:33019"/>
        <dbReference type="ChEBI" id="CHEBI:43474"/>
        <dbReference type="ChEBI" id="CHEBI:58057"/>
        <dbReference type="ChEBI" id="CHEBI:74455"/>
        <dbReference type="ChEBI" id="CHEBI:82743"/>
        <dbReference type="ChEBI" id="CHEBI:143703"/>
        <dbReference type="EC" id="2.9.1.3"/>
    </reaction>
    <physiologicalReaction direction="left-to-right" evidence="3">
        <dbReference type="Rhea" id="RHEA:42717"/>
    </physiologicalReaction>
</comment>
<feature type="domain" description="Rhodanese" evidence="8">
    <location>
        <begin position="14"/>
        <end position="137"/>
    </location>
</feature>
<dbReference type="InterPro" id="IPR036873">
    <property type="entry name" value="Rhodanese-like_dom_sf"/>
</dbReference>
<protein>
    <recommendedName>
        <fullName evidence="7">tRNA 2-selenouridine synthase</fullName>
        <ecNumber evidence="6">2.9.1.3</ecNumber>
    </recommendedName>
</protein>
<comment type="function">
    <text evidence="4">Involved in the post-transcriptional modification of the uridine at the wobble position (U34) of tRNA(Lys), tRNA(Glu) and tRNA(Gln). Catalyzes the conversion of 2-thiouridine (S2U-RNA) to 2-selenouridine (Se2U-RNA). Acts in a two-step process involving geranylation of 2-thiouridine (S2U) to S-geranyl-2-thiouridine (geS2U) and subsequent selenation of the latter derivative to 2-selenouridine (Se2U) in the tRNA chain.</text>
</comment>
<proteinExistence type="inferred from homology"/>
<evidence type="ECO:0000256" key="7">
    <source>
        <dbReference type="ARBA" id="ARBA00073823"/>
    </source>
</evidence>
<evidence type="ECO:0000256" key="1">
    <source>
        <dbReference type="ARBA" id="ARBA00022679"/>
    </source>
</evidence>
<dbReference type="Proteomes" id="UP000460875">
    <property type="component" value="Unassembled WGS sequence"/>
</dbReference>
<dbReference type="EC" id="2.9.1.3" evidence="6"/>
<dbReference type="GO" id="GO:0043828">
    <property type="term" value="F:tRNA 2-selenouridine synthase activity"/>
    <property type="evidence" value="ECO:0007669"/>
    <property type="project" value="UniProtKB-EC"/>
</dbReference>
<keyword evidence="1" id="KW-0808">Transferase</keyword>
<evidence type="ECO:0000313" key="9">
    <source>
        <dbReference type="EMBL" id="MWR38313.1"/>
    </source>
</evidence>
<accession>A0A8T5ZBP4</accession>
<dbReference type="PANTHER" id="PTHR30401">
    <property type="entry name" value="TRNA 2-SELENOURIDINE SYNTHASE"/>
    <property type="match status" value="1"/>
</dbReference>
<dbReference type="GO" id="GO:0002098">
    <property type="term" value="P:tRNA wobble uridine modification"/>
    <property type="evidence" value="ECO:0007669"/>
    <property type="project" value="InterPro"/>
</dbReference>
<evidence type="ECO:0000259" key="8">
    <source>
        <dbReference type="PROSITE" id="PS50206"/>
    </source>
</evidence>
<dbReference type="SMART" id="SM00450">
    <property type="entry name" value="RHOD"/>
    <property type="match status" value="1"/>
</dbReference>
<dbReference type="InterPro" id="IPR058840">
    <property type="entry name" value="AAA_SelU"/>
</dbReference>
<dbReference type="Pfam" id="PF26341">
    <property type="entry name" value="AAA_SelU"/>
    <property type="match status" value="1"/>
</dbReference>
<dbReference type="SUPFAM" id="SSF52821">
    <property type="entry name" value="Rhodanese/Cell cycle control phosphatase"/>
    <property type="match status" value="1"/>
</dbReference>
<dbReference type="AlphaFoldDB" id="A0A8T5ZBP4"/>
<dbReference type="Gene3D" id="3.40.250.10">
    <property type="entry name" value="Rhodanese-like domain"/>
    <property type="match status" value="1"/>
</dbReference>
<gene>
    <name evidence="9" type="primary">selU</name>
    <name evidence="9" type="ORF">GP975_09545</name>
</gene>
<sequence>MQERHTEQDYRALLIADTPIIDVRAPIEFEQGAMPAAINLPLMNNDERAAVGTCYKQQGSDAALALGHKLVAGEIRQQRMDAWRAACLQNPQGILCCARGGQRSHIVQSWLHAAGIDYPLVEGGYKALRQTAIQATIELAQKPIVLIGGCTGSGKTLLVQQQPNGVDLEGLARHRGSAFGRTLQPQLSQASFENLLAAEMLKTDARQNLRLWVLEDESRMIGSNHLPECLRERMTQAAIAVVEDPFEIRL</sequence>
<evidence type="ECO:0000256" key="2">
    <source>
        <dbReference type="ARBA" id="ARBA00023266"/>
    </source>
</evidence>
<evidence type="ECO:0000256" key="3">
    <source>
        <dbReference type="ARBA" id="ARBA00050862"/>
    </source>
</evidence>
<dbReference type="PROSITE" id="PS50206">
    <property type="entry name" value="RHODANESE_3"/>
    <property type="match status" value="1"/>
</dbReference>
<evidence type="ECO:0000256" key="4">
    <source>
        <dbReference type="ARBA" id="ARBA00055294"/>
    </source>
</evidence>
<comment type="similarity">
    <text evidence="5">Belongs to the SelU family.</text>
</comment>
<feature type="non-terminal residue" evidence="9">
    <location>
        <position position="250"/>
    </location>
</feature>
<dbReference type="NCBIfam" id="TIGR03167">
    <property type="entry name" value="tRNA_sel_U_synt"/>
    <property type="match status" value="1"/>
</dbReference>
<dbReference type="FunFam" id="3.40.250.10:FF:000009">
    <property type="entry name" value="tRNA 2-selenouridine/geranyl-2-thiouridine synthase"/>
    <property type="match status" value="1"/>
</dbReference>
<dbReference type="Pfam" id="PF00581">
    <property type="entry name" value="Rhodanese"/>
    <property type="match status" value="1"/>
</dbReference>
<dbReference type="EMBL" id="WTQT01000139">
    <property type="protein sequence ID" value="MWR38313.1"/>
    <property type="molecule type" value="Genomic_DNA"/>
</dbReference>
<dbReference type="PANTHER" id="PTHR30401:SF0">
    <property type="entry name" value="TRNA 2-SELENOURIDINE SYNTHASE"/>
    <property type="match status" value="1"/>
</dbReference>
<reference evidence="9 10" key="1">
    <citation type="submission" date="2019-12" db="EMBL/GenBank/DDBJ databases">
        <title>Enteriobacteria Tanzani isolates_8377-8380.</title>
        <authorList>
            <person name="Subbiah M."/>
            <person name="Call D."/>
        </authorList>
    </citation>
    <scope>NUCLEOTIDE SEQUENCE [LARGE SCALE GENOMIC DNA]</scope>
    <source>
        <strain evidence="9 10">8379wE2</strain>
    </source>
</reference>
<organism evidence="9 10">
    <name type="scientific">Escherichia coli</name>
    <dbReference type="NCBI Taxonomy" id="562"/>
    <lineage>
        <taxon>Bacteria</taxon>
        <taxon>Pseudomonadati</taxon>
        <taxon>Pseudomonadota</taxon>
        <taxon>Gammaproteobacteria</taxon>
        <taxon>Enterobacterales</taxon>
        <taxon>Enterobacteriaceae</taxon>
        <taxon>Escherichia</taxon>
    </lineage>
</organism>
<evidence type="ECO:0000256" key="5">
    <source>
        <dbReference type="ARBA" id="ARBA00060843"/>
    </source>
</evidence>
<dbReference type="InterPro" id="IPR017582">
    <property type="entry name" value="SelU"/>
</dbReference>
<evidence type="ECO:0000256" key="6">
    <source>
        <dbReference type="ARBA" id="ARBA00066463"/>
    </source>
</evidence>
<name>A0A8T5ZBP4_ECOLX</name>